<dbReference type="AlphaFoldDB" id="A0A9P7SKB8"/>
<evidence type="ECO:0000313" key="2">
    <source>
        <dbReference type="Proteomes" id="UP000706124"/>
    </source>
</evidence>
<sequence>MQITLMIITDVLMGQREVTTAENERWYIILDEKSMIGLRTLYNVDQRLYQTLSKPLYKQASADRQQKFMPKECFDRSVFLKQVYWLSPSDVAGFEDALRIYWTNDQVNTYNREHLEKFQKPTINIVCSSTSRESNAAASRFNPAIFNSS</sequence>
<name>A0A9P7SKB8_9HYPO</name>
<keyword evidence="2" id="KW-1185">Reference proteome</keyword>
<comment type="caution">
    <text evidence="1">The sequence shown here is derived from an EMBL/GenBank/DDBJ whole genome shotgun (WGS) entry which is preliminary data.</text>
</comment>
<proteinExistence type="predicted"/>
<dbReference type="OrthoDB" id="432234at2759"/>
<protein>
    <submittedName>
        <fullName evidence="1">Uncharacterized protein</fullName>
    </submittedName>
</protein>
<gene>
    <name evidence="1" type="ORF">E4U60_004379</name>
</gene>
<dbReference type="EMBL" id="SRPO01000036">
    <property type="protein sequence ID" value="KAG5946237.1"/>
    <property type="molecule type" value="Genomic_DNA"/>
</dbReference>
<reference evidence="1 2" key="1">
    <citation type="journal article" date="2020" name="bioRxiv">
        <title>Whole genome comparisons of ergot fungi reveals the divergence and evolution of species within the genus Claviceps are the result of varying mechanisms driving genome evolution and host range expansion.</title>
        <authorList>
            <person name="Wyka S.A."/>
            <person name="Mondo S.J."/>
            <person name="Liu M."/>
            <person name="Dettman J."/>
            <person name="Nalam V."/>
            <person name="Broders K.D."/>
        </authorList>
    </citation>
    <scope>NUCLEOTIDE SEQUENCE [LARGE SCALE GENOMIC DNA]</scope>
    <source>
        <strain evidence="1 2">CCC 1485</strain>
    </source>
</reference>
<accession>A0A9P7SKB8</accession>
<organism evidence="1 2">
    <name type="scientific">Claviceps pazoutovae</name>
    <dbReference type="NCBI Taxonomy" id="1649127"/>
    <lineage>
        <taxon>Eukaryota</taxon>
        <taxon>Fungi</taxon>
        <taxon>Dikarya</taxon>
        <taxon>Ascomycota</taxon>
        <taxon>Pezizomycotina</taxon>
        <taxon>Sordariomycetes</taxon>
        <taxon>Hypocreomycetidae</taxon>
        <taxon>Hypocreales</taxon>
        <taxon>Clavicipitaceae</taxon>
        <taxon>Claviceps</taxon>
    </lineage>
</organism>
<dbReference type="Proteomes" id="UP000706124">
    <property type="component" value="Unassembled WGS sequence"/>
</dbReference>
<evidence type="ECO:0000313" key="1">
    <source>
        <dbReference type="EMBL" id="KAG5946237.1"/>
    </source>
</evidence>